<dbReference type="RefSeq" id="WP_085885847.1">
    <property type="nucleotide sequence ID" value="NZ_FWFR01000009.1"/>
</dbReference>
<evidence type="ECO:0008006" key="5">
    <source>
        <dbReference type="Google" id="ProtNLM"/>
    </source>
</evidence>
<gene>
    <name evidence="3" type="ORF">OCH7691_04516</name>
</gene>
<dbReference type="EMBL" id="FWFR01000009">
    <property type="protein sequence ID" value="SLN77711.1"/>
    <property type="molecule type" value="Genomic_DNA"/>
</dbReference>
<feature type="signal peptide" evidence="2">
    <location>
        <begin position="1"/>
        <end position="21"/>
    </location>
</feature>
<dbReference type="AlphaFoldDB" id="A0A1Y5U3T3"/>
<sequence>MKPAVSSAAALGLALAFGAAALPDAPARAADANALAAVRAHDGILVAQADPRVTLALRDLKSLAEKVKALKPGDKSTGQAYMGQLGRIGQKLKAAKVKTGPEYAEAVTLYNALNQDIVAIANAPAGGAKPATQADNLPASGGSAPATTAPSQTTTAPSTAEPATSAAAAEMSSLEKTRLSRVKRKTDGLRSRLESYKSVDLQNPANAEKTRGDIQIVRDELAALGRDDHPDVVAEAARLDELETFLDSRVEAAAADLTPEEKQKVEATADKVYKALKGTETENIGLLQPPERQETYRGYLATLRGELDGLPKQDHPAVLEIRANLDKADRTLAARIAQADQLTEKYGLILARYVAIQEKYKSDNFPARLADPLEKEQVRAWGESVTQWYAEQEKDSAWLQSIQPLGIIDKQKMSSALFWIGSNTRRTLDEMMNEATQLVNGKVGIAMDRATFVETTDASDPHQVANRLLGEGKFEETVNGLNEGLEYVAIAAAFDEATGGSDHDRVAEKARVEAALVRLDELTEIALTEMRVPKVRSTDGELRAAAEEALKREVEGGIEWARMEITYDLNRREKLNTSFSRSSISTVTGTTYHYLWDEFGVTTVEKVGDKYFMHYNKLAFYHKGDDRTRLNKWILVDRFRTSQILEENIDK</sequence>
<feature type="compositionally biased region" description="Low complexity" evidence="1">
    <location>
        <begin position="143"/>
        <end position="169"/>
    </location>
</feature>
<reference evidence="3 4" key="1">
    <citation type="submission" date="2017-03" db="EMBL/GenBank/DDBJ databases">
        <authorList>
            <person name="Afonso C.L."/>
            <person name="Miller P.J."/>
            <person name="Scott M.A."/>
            <person name="Spackman E."/>
            <person name="Goraichik I."/>
            <person name="Dimitrov K.M."/>
            <person name="Suarez D.L."/>
            <person name="Swayne D.E."/>
        </authorList>
    </citation>
    <scope>NUCLEOTIDE SEQUENCE [LARGE SCALE GENOMIC DNA]</scope>
    <source>
        <strain evidence="3 4">CECT 7691</strain>
    </source>
</reference>
<evidence type="ECO:0000313" key="4">
    <source>
        <dbReference type="Proteomes" id="UP000193200"/>
    </source>
</evidence>
<organism evidence="3 4">
    <name type="scientific">Oceanibacterium hippocampi</name>
    <dbReference type="NCBI Taxonomy" id="745714"/>
    <lineage>
        <taxon>Bacteria</taxon>
        <taxon>Pseudomonadati</taxon>
        <taxon>Pseudomonadota</taxon>
        <taxon>Alphaproteobacteria</taxon>
        <taxon>Sneathiellales</taxon>
        <taxon>Sneathiellaceae</taxon>
        <taxon>Oceanibacterium</taxon>
    </lineage>
</organism>
<protein>
    <recommendedName>
        <fullName evidence="5">Chromosome partition protein Smc</fullName>
    </recommendedName>
</protein>
<proteinExistence type="predicted"/>
<dbReference type="InParanoid" id="A0A1Y5U3T3"/>
<name>A0A1Y5U3T3_9PROT</name>
<keyword evidence="2" id="KW-0732">Signal</keyword>
<accession>A0A1Y5U3T3</accession>
<feature type="region of interest" description="Disordered" evidence="1">
    <location>
        <begin position="126"/>
        <end position="186"/>
    </location>
</feature>
<evidence type="ECO:0000313" key="3">
    <source>
        <dbReference type="EMBL" id="SLN77711.1"/>
    </source>
</evidence>
<feature type="chain" id="PRO_5012599421" description="Chromosome partition protein Smc" evidence="2">
    <location>
        <begin position="22"/>
        <end position="651"/>
    </location>
</feature>
<evidence type="ECO:0000256" key="2">
    <source>
        <dbReference type="SAM" id="SignalP"/>
    </source>
</evidence>
<dbReference type="Proteomes" id="UP000193200">
    <property type="component" value="Unassembled WGS sequence"/>
</dbReference>
<evidence type="ECO:0000256" key="1">
    <source>
        <dbReference type="SAM" id="MobiDB-lite"/>
    </source>
</evidence>
<keyword evidence="4" id="KW-1185">Reference proteome</keyword>